<sequence length="223" mass="22666">MAQQTVAACSADGYNVSASVVDRSGVLLAMVRAGGAGPHTAEASRAKAFTSASSRNPTSGIAKAIQSNPDAAGMANIPGFLVLGGGVPLKTGNETIGAISAIGVAGAPGGHLDEACAHKAITALKDQLQQCRRHAAEKGLGSSLRAARPAKQAAAERSRQRVAPTFSRPLTSVPDLGRTESEDPVAISHIGGHRHPDQAEDGHDSCHGCSFTSSIKSGLNAYR</sequence>
<accession>A0A0E3BVQ5</accession>
<dbReference type="InterPro" id="IPR038084">
    <property type="entry name" value="PduO/GlcC-like_sf"/>
</dbReference>
<evidence type="ECO:0000256" key="1">
    <source>
        <dbReference type="SAM" id="MobiDB-lite"/>
    </source>
</evidence>
<reference evidence="2 3" key="1">
    <citation type="submission" date="2013-09" db="EMBL/GenBank/DDBJ databases">
        <title>High correlation between genotypes and phenotypes of environmental bacteria Comamonas testosteroni strains.</title>
        <authorList>
            <person name="Liu L."/>
            <person name="Zhu W."/>
            <person name="Xia X."/>
            <person name="Xu B."/>
            <person name="Luo M."/>
            <person name="Wang G."/>
        </authorList>
    </citation>
    <scope>NUCLEOTIDE SEQUENCE [LARGE SCALE GENOMIC DNA]</scope>
    <source>
        <strain evidence="2 3">DF2</strain>
    </source>
</reference>
<gene>
    <name evidence="2" type="ORF">P608_15620</name>
</gene>
<dbReference type="PANTHER" id="PTHR34309:SF10">
    <property type="entry name" value="SLR1406 PROTEIN"/>
    <property type="match status" value="1"/>
</dbReference>
<keyword evidence="3" id="KW-1185">Reference proteome</keyword>
<dbReference type="Gene3D" id="3.30.450.150">
    <property type="entry name" value="Haem-degrading domain"/>
    <property type="match status" value="1"/>
</dbReference>
<dbReference type="AlphaFoldDB" id="A0A0E3BVQ5"/>
<dbReference type="PANTHER" id="PTHR34309">
    <property type="entry name" value="SLR1406 PROTEIN"/>
    <property type="match status" value="1"/>
</dbReference>
<evidence type="ECO:0000313" key="2">
    <source>
        <dbReference type="EMBL" id="KGH10113.1"/>
    </source>
</evidence>
<dbReference type="InterPro" id="IPR052517">
    <property type="entry name" value="GlcG_carb_metab_protein"/>
</dbReference>
<dbReference type="Proteomes" id="UP000029549">
    <property type="component" value="Unassembled WGS sequence"/>
</dbReference>
<protein>
    <submittedName>
        <fullName evidence="2">GlcG</fullName>
    </submittedName>
</protein>
<comment type="caution">
    <text evidence="2">The sequence shown here is derived from an EMBL/GenBank/DDBJ whole genome shotgun (WGS) entry which is preliminary data.</text>
</comment>
<dbReference type="EMBL" id="AWTP01000117">
    <property type="protein sequence ID" value="KGH10113.1"/>
    <property type="molecule type" value="Genomic_DNA"/>
</dbReference>
<organism evidence="2 3">
    <name type="scientific">Comamonas thiooxydans</name>
    <dbReference type="NCBI Taxonomy" id="363952"/>
    <lineage>
        <taxon>Bacteria</taxon>
        <taxon>Pseudomonadati</taxon>
        <taxon>Pseudomonadota</taxon>
        <taxon>Betaproteobacteria</taxon>
        <taxon>Burkholderiales</taxon>
        <taxon>Comamonadaceae</taxon>
        <taxon>Comamonas</taxon>
    </lineage>
</organism>
<dbReference type="Pfam" id="PF03928">
    <property type="entry name" value="HbpS-like"/>
    <property type="match status" value="1"/>
</dbReference>
<evidence type="ECO:0000313" key="3">
    <source>
        <dbReference type="Proteomes" id="UP000029549"/>
    </source>
</evidence>
<dbReference type="SUPFAM" id="SSF143744">
    <property type="entry name" value="GlcG-like"/>
    <property type="match status" value="1"/>
</dbReference>
<feature type="region of interest" description="Disordered" evidence="1">
    <location>
        <begin position="137"/>
        <end position="181"/>
    </location>
</feature>
<proteinExistence type="predicted"/>
<name>A0A0E3BVQ5_9BURK</name>
<dbReference type="InterPro" id="IPR005624">
    <property type="entry name" value="PduO/GlcC-like"/>
</dbReference>